<evidence type="ECO:0000256" key="1">
    <source>
        <dbReference type="SAM" id="Phobius"/>
    </source>
</evidence>
<name>A0A0F8Z9F2_9ZZZZ</name>
<keyword evidence="1" id="KW-0472">Membrane</keyword>
<dbReference type="AlphaFoldDB" id="A0A0F8Z9F2"/>
<comment type="caution">
    <text evidence="2">The sequence shown here is derived from an EMBL/GenBank/DDBJ whole genome shotgun (WGS) entry which is preliminary data.</text>
</comment>
<gene>
    <name evidence="2" type="ORF">LCGC14_2997990</name>
</gene>
<keyword evidence="1" id="KW-0812">Transmembrane</keyword>
<proteinExistence type="predicted"/>
<evidence type="ECO:0000313" key="2">
    <source>
        <dbReference type="EMBL" id="KKK63069.1"/>
    </source>
</evidence>
<keyword evidence="1" id="KW-1133">Transmembrane helix</keyword>
<sequence length="51" mass="5892">MTTRDQLLVQLIDEAAKTIRRDRLETAVKHFLVGWLSGVLFITLVNLLFHV</sequence>
<organism evidence="2">
    <name type="scientific">marine sediment metagenome</name>
    <dbReference type="NCBI Taxonomy" id="412755"/>
    <lineage>
        <taxon>unclassified sequences</taxon>
        <taxon>metagenomes</taxon>
        <taxon>ecological metagenomes</taxon>
    </lineage>
</organism>
<feature type="transmembrane region" description="Helical" evidence="1">
    <location>
        <begin position="30"/>
        <end position="49"/>
    </location>
</feature>
<dbReference type="EMBL" id="LAZR01061690">
    <property type="protein sequence ID" value="KKK63069.1"/>
    <property type="molecule type" value="Genomic_DNA"/>
</dbReference>
<protein>
    <submittedName>
        <fullName evidence="2">Uncharacterized protein</fullName>
    </submittedName>
</protein>
<reference evidence="2" key="1">
    <citation type="journal article" date="2015" name="Nature">
        <title>Complex archaea that bridge the gap between prokaryotes and eukaryotes.</title>
        <authorList>
            <person name="Spang A."/>
            <person name="Saw J.H."/>
            <person name="Jorgensen S.L."/>
            <person name="Zaremba-Niedzwiedzka K."/>
            <person name="Martijn J."/>
            <person name="Lind A.E."/>
            <person name="van Eijk R."/>
            <person name="Schleper C."/>
            <person name="Guy L."/>
            <person name="Ettema T.J."/>
        </authorList>
    </citation>
    <scope>NUCLEOTIDE SEQUENCE</scope>
</reference>
<accession>A0A0F8Z9F2</accession>